<evidence type="ECO:0000313" key="3">
    <source>
        <dbReference type="Proteomes" id="UP000236311"/>
    </source>
</evidence>
<gene>
    <name evidence="2" type="ORF">AMURIS_04763</name>
</gene>
<dbReference type="AlphaFoldDB" id="A0A2K4ZNI7"/>
<protein>
    <recommendedName>
        <fullName evidence="1">Cysteine-rich VLP domain-containing protein</fullName>
    </recommendedName>
</protein>
<name>A0A2K4ZNI7_9FIRM</name>
<sequence length="125" mass="14502">MSGPPSRELTRQERAAIRRQVTELCANYDSRDKLCRPLDCPCYMLHKWWTGSFCRYFREAVLPTDPALESAVTDEDTSLKQKTCPVCGKAYLPTTSQAYCSDSCRAFARRKSERERKRRIRQNQG</sequence>
<dbReference type="Pfam" id="PF14194">
    <property type="entry name" value="Cys_rich_VLP"/>
    <property type="match status" value="1"/>
</dbReference>
<dbReference type="OrthoDB" id="2055412at2"/>
<reference evidence="2 3" key="1">
    <citation type="submission" date="2018-01" db="EMBL/GenBank/DDBJ databases">
        <authorList>
            <person name="Gaut B.S."/>
            <person name="Morton B.R."/>
            <person name="Clegg M.T."/>
            <person name="Duvall M.R."/>
        </authorList>
    </citation>
    <scope>NUCLEOTIDE SEQUENCE [LARGE SCALE GENOMIC DNA]</scope>
    <source>
        <strain evidence="2">GP69</strain>
    </source>
</reference>
<evidence type="ECO:0000259" key="1">
    <source>
        <dbReference type="Pfam" id="PF14194"/>
    </source>
</evidence>
<proteinExistence type="predicted"/>
<accession>A0A2K4ZNI7</accession>
<dbReference type="EMBL" id="OFSM01000036">
    <property type="protein sequence ID" value="SOY32010.1"/>
    <property type="molecule type" value="Genomic_DNA"/>
</dbReference>
<keyword evidence="3" id="KW-1185">Reference proteome</keyword>
<dbReference type="RefSeq" id="WP_103241978.1">
    <property type="nucleotide sequence ID" value="NZ_JANJZD010000038.1"/>
</dbReference>
<evidence type="ECO:0000313" key="2">
    <source>
        <dbReference type="EMBL" id="SOY32010.1"/>
    </source>
</evidence>
<feature type="domain" description="Cysteine-rich VLP" evidence="1">
    <location>
        <begin position="10"/>
        <end position="65"/>
    </location>
</feature>
<dbReference type="Proteomes" id="UP000236311">
    <property type="component" value="Unassembled WGS sequence"/>
</dbReference>
<dbReference type="InterPro" id="IPR025973">
    <property type="entry name" value="Cys_rich_VLP_dom"/>
</dbReference>
<organism evidence="2 3">
    <name type="scientific">Acetatifactor muris</name>
    <dbReference type="NCBI Taxonomy" id="879566"/>
    <lineage>
        <taxon>Bacteria</taxon>
        <taxon>Bacillati</taxon>
        <taxon>Bacillota</taxon>
        <taxon>Clostridia</taxon>
        <taxon>Lachnospirales</taxon>
        <taxon>Lachnospiraceae</taxon>
        <taxon>Acetatifactor</taxon>
    </lineage>
</organism>